<sequence length="326" mass="36719">MIYKVLFSDYEYASVEIEEKIIRKFIPDVEFIHAQCKTEEEVIEVAKDVDAIINQYAPISHKVIERLSNCKVIARYGVGFNTIDIDAAAEKNITVCNVTDYCLDEVSDHAMTLLLSLARKVPLFNQQVKGGEWDFKAGLPIFRLRDRVLGLLSFGNIARRVAEKSQAFGVKVIAYDPFISEEVARAYNVELVELDDLLHQSDFISVHTPLTDETYHMIGEEQLKLMKEEAFIVNTSRGALIDEKALIQTLHNNEIAGAGLDVLEVEPISADNPLLKMDQVLINPHAAWHSVEAQEELKIKTAQNVADVLIGIEPKYVVLPRKNKNT</sequence>
<dbReference type="Gene3D" id="3.40.50.720">
    <property type="entry name" value="NAD(P)-binding Rossmann-like Domain"/>
    <property type="match status" value="2"/>
</dbReference>
<dbReference type="Pfam" id="PF00389">
    <property type="entry name" value="2-Hacid_dh"/>
    <property type="match status" value="1"/>
</dbReference>
<dbReference type="InterPro" id="IPR050857">
    <property type="entry name" value="D-2-hydroxyacid_DH"/>
</dbReference>
<dbReference type="Pfam" id="PF02826">
    <property type="entry name" value="2-Hacid_dh_C"/>
    <property type="match status" value="1"/>
</dbReference>
<dbReference type="SUPFAM" id="SSF52283">
    <property type="entry name" value="Formate/glycerate dehydrogenase catalytic domain-like"/>
    <property type="match status" value="1"/>
</dbReference>
<comment type="caution">
    <text evidence="7">The sequence shown here is derived from an EMBL/GenBank/DDBJ whole genome shotgun (WGS) entry which is preliminary data.</text>
</comment>
<proteinExistence type="inferred from homology"/>
<dbReference type="PANTHER" id="PTHR42789:SF1">
    <property type="entry name" value="D-ISOMER SPECIFIC 2-HYDROXYACID DEHYDROGENASE FAMILY PROTEIN (AFU_ORTHOLOGUE AFUA_6G10090)"/>
    <property type="match status" value="1"/>
</dbReference>
<dbReference type="SUPFAM" id="SSF51735">
    <property type="entry name" value="NAD(P)-binding Rossmann-fold domains"/>
    <property type="match status" value="1"/>
</dbReference>
<keyword evidence="8" id="KW-1185">Reference proteome</keyword>
<comment type="similarity">
    <text evidence="1 4">Belongs to the D-isomer specific 2-hydroxyacid dehydrogenase family.</text>
</comment>
<evidence type="ECO:0000256" key="3">
    <source>
        <dbReference type="ARBA" id="ARBA00023027"/>
    </source>
</evidence>
<dbReference type="InterPro" id="IPR036291">
    <property type="entry name" value="NAD(P)-bd_dom_sf"/>
</dbReference>
<feature type="domain" description="D-isomer specific 2-hydroxyacid dehydrogenase NAD-binding" evidence="6">
    <location>
        <begin position="111"/>
        <end position="287"/>
    </location>
</feature>
<evidence type="ECO:0000313" key="7">
    <source>
        <dbReference type="EMBL" id="MFD1066882.1"/>
    </source>
</evidence>
<dbReference type="RefSeq" id="WP_379592624.1">
    <property type="nucleotide sequence ID" value="NZ_JBHTKK010000015.1"/>
</dbReference>
<dbReference type="CDD" id="cd05299">
    <property type="entry name" value="CtBP_dh"/>
    <property type="match status" value="1"/>
</dbReference>
<reference evidence="8" key="1">
    <citation type="journal article" date="2019" name="Int. J. Syst. Evol. Microbiol.">
        <title>The Global Catalogue of Microorganisms (GCM) 10K type strain sequencing project: providing services to taxonomists for standard genome sequencing and annotation.</title>
        <authorList>
            <consortium name="The Broad Institute Genomics Platform"/>
            <consortium name="The Broad Institute Genome Sequencing Center for Infectious Disease"/>
            <person name="Wu L."/>
            <person name="Ma J."/>
        </authorList>
    </citation>
    <scope>NUCLEOTIDE SEQUENCE [LARGE SCALE GENOMIC DNA]</scope>
    <source>
        <strain evidence="8">CCUG 56608</strain>
    </source>
</reference>
<dbReference type="Proteomes" id="UP001597041">
    <property type="component" value="Unassembled WGS sequence"/>
</dbReference>
<feature type="domain" description="D-isomer specific 2-hydroxyacid dehydrogenase catalytic" evidence="5">
    <location>
        <begin position="18"/>
        <end position="318"/>
    </location>
</feature>
<dbReference type="InterPro" id="IPR006140">
    <property type="entry name" value="D-isomer_DH_NAD-bd"/>
</dbReference>
<evidence type="ECO:0000256" key="4">
    <source>
        <dbReference type="RuleBase" id="RU003719"/>
    </source>
</evidence>
<keyword evidence="3" id="KW-0520">NAD</keyword>
<keyword evidence="2 4" id="KW-0560">Oxidoreductase</keyword>
<accession>A0ABW3NGR5</accession>
<evidence type="ECO:0000256" key="1">
    <source>
        <dbReference type="ARBA" id="ARBA00005854"/>
    </source>
</evidence>
<dbReference type="InterPro" id="IPR043322">
    <property type="entry name" value="CtBP"/>
</dbReference>
<evidence type="ECO:0000313" key="8">
    <source>
        <dbReference type="Proteomes" id="UP001597041"/>
    </source>
</evidence>
<dbReference type="EMBL" id="JBHTKK010000015">
    <property type="protein sequence ID" value="MFD1066882.1"/>
    <property type="molecule type" value="Genomic_DNA"/>
</dbReference>
<protein>
    <submittedName>
        <fullName evidence="7">C-terminal binding protein</fullName>
    </submittedName>
</protein>
<name>A0ABW3NGR5_9BACI</name>
<evidence type="ECO:0000259" key="6">
    <source>
        <dbReference type="Pfam" id="PF02826"/>
    </source>
</evidence>
<dbReference type="InterPro" id="IPR006139">
    <property type="entry name" value="D-isomer_2_OHA_DH_cat_dom"/>
</dbReference>
<organism evidence="7 8">
    <name type="scientific">Oceanobacillus locisalsi</name>
    <dbReference type="NCBI Taxonomy" id="546107"/>
    <lineage>
        <taxon>Bacteria</taxon>
        <taxon>Bacillati</taxon>
        <taxon>Bacillota</taxon>
        <taxon>Bacilli</taxon>
        <taxon>Bacillales</taxon>
        <taxon>Bacillaceae</taxon>
        <taxon>Oceanobacillus</taxon>
    </lineage>
</organism>
<dbReference type="PROSITE" id="PS00670">
    <property type="entry name" value="D_2_HYDROXYACID_DH_2"/>
    <property type="match status" value="1"/>
</dbReference>
<dbReference type="PANTHER" id="PTHR42789">
    <property type="entry name" value="D-ISOMER SPECIFIC 2-HYDROXYACID DEHYDROGENASE FAMILY PROTEIN (AFU_ORTHOLOGUE AFUA_6G10090)"/>
    <property type="match status" value="1"/>
</dbReference>
<evidence type="ECO:0000256" key="2">
    <source>
        <dbReference type="ARBA" id="ARBA00023002"/>
    </source>
</evidence>
<evidence type="ECO:0000259" key="5">
    <source>
        <dbReference type="Pfam" id="PF00389"/>
    </source>
</evidence>
<gene>
    <name evidence="7" type="ORF">ACFQ19_12680</name>
</gene>
<dbReference type="InterPro" id="IPR029753">
    <property type="entry name" value="D-isomer_DH_CS"/>
</dbReference>